<feature type="transmembrane region" description="Helical" evidence="7">
    <location>
        <begin position="172"/>
        <end position="194"/>
    </location>
</feature>
<dbReference type="PANTHER" id="PTHR23501">
    <property type="entry name" value="MAJOR FACILITATOR SUPERFAMILY"/>
    <property type="match status" value="1"/>
</dbReference>
<feature type="transmembrane region" description="Helical" evidence="7">
    <location>
        <begin position="374"/>
        <end position="394"/>
    </location>
</feature>
<dbReference type="GO" id="GO:0005886">
    <property type="term" value="C:plasma membrane"/>
    <property type="evidence" value="ECO:0007669"/>
    <property type="project" value="TreeGrafter"/>
</dbReference>
<feature type="transmembrane region" description="Helical" evidence="7">
    <location>
        <begin position="114"/>
        <end position="133"/>
    </location>
</feature>
<feature type="transmembrane region" description="Helical" evidence="7">
    <location>
        <begin position="503"/>
        <end position="520"/>
    </location>
</feature>
<dbReference type="AlphaFoldDB" id="A0AAD5UCJ3"/>
<feature type="transmembrane region" description="Helical" evidence="7">
    <location>
        <begin position="269"/>
        <end position="288"/>
    </location>
</feature>
<protein>
    <recommendedName>
        <fullName evidence="8">Major facilitator superfamily (MFS) profile domain-containing protein</fullName>
    </recommendedName>
</protein>
<feature type="domain" description="Major facilitator superfamily (MFS) profile" evidence="8">
    <location>
        <begin position="49"/>
        <end position="524"/>
    </location>
</feature>
<dbReference type="Gene3D" id="1.20.1720.10">
    <property type="entry name" value="Multidrug resistance protein D"/>
    <property type="match status" value="1"/>
</dbReference>
<dbReference type="CDD" id="cd17502">
    <property type="entry name" value="MFS_Azr1_MDR_like"/>
    <property type="match status" value="1"/>
</dbReference>
<keyword evidence="4 7" id="KW-0812">Transmembrane</keyword>
<evidence type="ECO:0000313" key="9">
    <source>
        <dbReference type="EMBL" id="KAJ3250550.1"/>
    </source>
</evidence>
<accession>A0AAD5UCJ3</accession>
<keyword evidence="6 7" id="KW-0472">Membrane</keyword>
<reference evidence="9" key="1">
    <citation type="submission" date="2020-05" db="EMBL/GenBank/DDBJ databases">
        <title>Phylogenomic resolution of chytrid fungi.</title>
        <authorList>
            <person name="Stajich J.E."/>
            <person name="Amses K."/>
            <person name="Simmons R."/>
            <person name="Seto K."/>
            <person name="Myers J."/>
            <person name="Bonds A."/>
            <person name="Quandt C.A."/>
            <person name="Barry K."/>
            <person name="Liu P."/>
            <person name="Grigoriev I."/>
            <person name="Longcore J.E."/>
            <person name="James T.Y."/>
        </authorList>
    </citation>
    <scope>NUCLEOTIDE SEQUENCE</scope>
    <source>
        <strain evidence="9">PLAUS21</strain>
    </source>
</reference>
<keyword evidence="10" id="KW-1185">Reference proteome</keyword>
<keyword evidence="3" id="KW-0813">Transport</keyword>
<dbReference type="GO" id="GO:0022857">
    <property type="term" value="F:transmembrane transporter activity"/>
    <property type="evidence" value="ECO:0007669"/>
    <property type="project" value="InterPro"/>
</dbReference>
<name>A0AAD5UCJ3_9FUNG</name>
<gene>
    <name evidence="9" type="ORF">HK103_003396</name>
</gene>
<evidence type="ECO:0000256" key="5">
    <source>
        <dbReference type="ARBA" id="ARBA00022989"/>
    </source>
</evidence>
<dbReference type="SUPFAM" id="SSF103473">
    <property type="entry name" value="MFS general substrate transporter"/>
    <property type="match status" value="1"/>
</dbReference>
<proteinExistence type="inferred from homology"/>
<dbReference type="Pfam" id="PF07690">
    <property type="entry name" value="MFS_1"/>
    <property type="match status" value="1"/>
</dbReference>
<evidence type="ECO:0000256" key="7">
    <source>
        <dbReference type="SAM" id="Phobius"/>
    </source>
</evidence>
<comment type="caution">
    <text evidence="9">The sequence shown here is derived from an EMBL/GenBank/DDBJ whole genome shotgun (WGS) entry which is preliminary data.</text>
</comment>
<evidence type="ECO:0000313" key="10">
    <source>
        <dbReference type="Proteomes" id="UP001210925"/>
    </source>
</evidence>
<feature type="transmembrane region" description="Helical" evidence="7">
    <location>
        <begin position="83"/>
        <end position="102"/>
    </location>
</feature>
<evidence type="ECO:0000256" key="4">
    <source>
        <dbReference type="ARBA" id="ARBA00022692"/>
    </source>
</evidence>
<dbReference type="PROSITE" id="PS50850">
    <property type="entry name" value="MFS"/>
    <property type="match status" value="1"/>
</dbReference>
<comment type="similarity">
    <text evidence="2">Belongs to the major facilitator superfamily.</text>
</comment>
<feature type="transmembrane region" description="Helical" evidence="7">
    <location>
        <begin position="349"/>
        <end position="367"/>
    </location>
</feature>
<feature type="transmembrane region" description="Helical" evidence="7">
    <location>
        <begin position="238"/>
        <end position="257"/>
    </location>
</feature>
<evidence type="ECO:0000256" key="2">
    <source>
        <dbReference type="ARBA" id="ARBA00008335"/>
    </source>
</evidence>
<dbReference type="InterPro" id="IPR011701">
    <property type="entry name" value="MFS"/>
</dbReference>
<dbReference type="InterPro" id="IPR036259">
    <property type="entry name" value="MFS_trans_sf"/>
</dbReference>
<sequence length="535" mass="57305">MAETKEIKENLEVEKKIDITDIEAVKSEEPVDHLDYVAVKLTTFQFVSVFISFALAVFLVSLDGTIVATAIPAIGAEFEAFDRVSWIGISFLLTSTALSPAYGELCNIFGRKPVFMFAIIIFEVGSLMCGIATSMNFLIAGRAVAGIGGGGIFSCVLIMIADITSLKESGKYQGIIGAVFGLSSVIGPLLGGIFTDKLTWRWCFYINLPIGGIAAVVVFLYLTFPPPEGSIKDKLHKIDYIGTFFVVASTILILIPLELGGSTWDWNEPKTIICFVLGGILAIVFVYVEFKVAREAIIPPRLFNDRSVSLALLGAFLVGCSFIPLFFYVPTFFQLVDGESATLSGLESIPMIFGLVITATVSGTLVGKHGNYRIWFFGGSVLLAVGLFLVSRLGPDTPKILQIIFLFIGGLGVGSIIQVRVYAVQAGVEREDIPAGTSASNFFLNLGGTFGLAIYGTVFNNALDNSLGPKIAAIAKGSPTTIRTFPNAAEIIQAVSDSLSKSYYFPIATAASILIIAAIIRDRKLAEGTPIHMAA</sequence>
<keyword evidence="5 7" id="KW-1133">Transmembrane helix</keyword>
<dbReference type="Gene3D" id="1.20.1250.20">
    <property type="entry name" value="MFS general substrate transporter like domains"/>
    <property type="match status" value="1"/>
</dbReference>
<feature type="transmembrane region" description="Helical" evidence="7">
    <location>
        <begin position="442"/>
        <end position="459"/>
    </location>
</feature>
<feature type="transmembrane region" description="Helical" evidence="7">
    <location>
        <begin position="400"/>
        <end position="421"/>
    </location>
</feature>
<dbReference type="GO" id="GO:0012505">
    <property type="term" value="C:endomembrane system"/>
    <property type="evidence" value="ECO:0007669"/>
    <property type="project" value="UniProtKB-SubCell"/>
</dbReference>
<feature type="transmembrane region" description="Helical" evidence="7">
    <location>
        <begin position="308"/>
        <end position="329"/>
    </location>
</feature>
<feature type="transmembrane region" description="Helical" evidence="7">
    <location>
        <begin position="46"/>
        <end position="71"/>
    </location>
</feature>
<evidence type="ECO:0000256" key="6">
    <source>
        <dbReference type="ARBA" id="ARBA00023136"/>
    </source>
</evidence>
<dbReference type="InterPro" id="IPR020846">
    <property type="entry name" value="MFS_dom"/>
</dbReference>
<dbReference type="PANTHER" id="PTHR23501:SF191">
    <property type="entry name" value="VACUOLAR BASIC AMINO ACID TRANSPORTER 4"/>
    <property type="match status" value="1"/>
</dbReference>
<evidence type="ECO:0000256" key="3">
    <source>
        <dbReference type="ARBA" id="ARBA00022448"/>
    </source>
</evidence>
<evidence type="ECO:0000259" key="8">
    <source>
        <dbReference type="PROSITE" id="PS50850"/>
    </source>
</evidence>
<dbReference type="EMBL" id="JADGKB010000245">
    <property type="protein sequence ID" value="KAJ3250550.1"/>
    <property type="molecule type" value="Genomic_DNA"/>
</dbReference>
<feature type="transmembrane region" description="Helical" evidence="7">
    <location>
        <begin position="206"/>
        <end position="226"/>
    </location>
</feature>
<dbReference type="FunFam" id="1.20.1720.10:FF:000013">
    <property type="entry name" value="Related to multidrug resistance proteins"/>
    <property type="match status" value="1"/>
</dbReference>
<evidence type="ECO:0000256" key="1">
    <source>
        <dbReference type="ARBA" id="ARBA00004127"/>
    </source>
</evidence>
<feature type="transmembrane region" description="Helical" evidence="7">
    <location>
        <begin position="139"/>
        <end position="160"/>
    </location>
</feature>
<comment type="subcellular location">
    <subcellularLocation>
        <location evidence="1">Endomembrane system</location>
        <topology evidence="1">Multi-pass membrane protein</topology>
    </subcellularLocation>
</comment>
<organism evidence="9 10">
    <name type="scientific">Boothiomyces macroporosus</name>
    <dbReference type="NCBI Taxonomy" id="261099"/>
    <lineage>
        <taxon>Eukaryota</taxon>
        <taxon>Fungi</taxon>
        <taxon>Fungi incertae sedis</taxon>
        <taxon>Chytridiomycota</taxon>
        <taxon>Chytridiomycota incertae sedis</taxon>
        <taxon>Chytridiomycetes</taxon>
        <taxon>Rhizophydiales</taxon>
        <taxon>Terramycetaceae</taxon>
        <taxon>Boothiomyces</taxon>
    </lineage>
</organism>
<dbReference type="Proteomes" id="UP001210925">
    <property type="component" value="Unassembled WGS sequence"/>
</dbReference>